<dbReference type="InterPro" id="IPR009097">
    <property type="entry name" value="Cyclic_Pdiesterase"/>
</dbReference>
<accession>A0A8J3EZ15</accession>
<dbReference type="RefSeq" id="WP_087998410.1">
    <property type="nucleotide sequence ID" value="NZ_BMHB01000001.1"/>
</dbReference>
<evidence type="ECO:0000313" key="1">
    <source>
        <dbReference type="EMBL" id="GGI13936.1"/>
    </source>
</evidence>
<dbReference type="EMBL" id="BMHB01000001">
    <property type="protein sequence ID" value="GGI13936.1"/>
    <property type="molecule type" value="Genomic_DNA"/>
</dbReference>
<reference evidence="2" key="1">
    <citation type="journal article" date="2019" name="Int. J. Syst. Evol. Microbiol.">
        <title>The Global Catalogue of Microorganisms (GCM) 10K type strain sequencing project: providing services to taxonomists for standard genome sequencing and annotation.</title>
        <authorList>
            <consortium name="The Broad Institute Genomics Platform"/>
            <consortium name="The Broad Institute Genome Sequencing Center for Infectious Disease"/>
            <person name="Wu L."/>
            <person name="Ma J."/>
        </authorList>
    </citation>
    <scope>NUCLEOTIDE SEQUENCE [LARGE SCALE GENOMIC DNA]</scope>
    <source>
        <strain evidence="2">CGMCC 1.14993</strain>
    </source>
</reference>
<keyword evidence="2" id="KW-1185">Reference proteome</keyword>
<organism evidence="1 2">
    <name type="scientific">Gottfriedia solisilvae</name>
    <dbReference type="NCBI Taxonomy" id="1516104"/>
    <lineage>
        <taxon>Bacteria</taxon>
        <taxon>Bacillati</taxon>
        <taxon>Bacillota</taxon>
        <taxon>Bacilli</taxon>
        <taxon>Bacillales</taxon>
        <taxon>Bacillaceae</taxon>
        <taxon>Gottfriedia</taxon>
    </lineage>
</organism>
<dbReference type="PANTHER" id="PTHR40037:SF1">
    <property type="entry name" value="PHOSPHOESTERASE SAOUHSC_00951-RELATED"/>
    <property type="match status" value="1"/>
</dbReference>
<dbReference type="SUPFAM" id="SSF55144">
    <property type="entry name" value="LigT-like"/>
    <property type="match status" value="1"/>
</dbReference>
<sequence>MQYFIGIVPPEDIKKRILKFQQQWGNNDLFNVVEPHITVKAQGGLTSDKDWLTKVKIVSKSFSSFHVSLNEPKYFGESVLYLSVDSENIDELHREIVNVVAPEHNLIKKYMELEDYVPHLTLGQTNFGLTSKELKDIGDNAVRELSPYPTFEVNFIRVYQEVEANKYIKHLDIPLQNRL</sequence>
<evidence type="ECO:0008006" key="3">
    <source>
        <dbReference type="Google" id="ProtNLM"/>
    </source>
</evidence>
<gene>
    <name evidence="1" type="ORF">GCM10007380_20430</name>
</gene>
<dbReference type="InterPro" id="IPR050580">
    <property type="entry name" value="2H_phosphoesterase_YjcG-like"/>
</dbReference>
<dbReference type="OrthoDB" id="70764at2"/>
<dbReference type="Proteomes" id="UP000626244">
    <property type="component" value="Unassembled WGS sequence"/>
</dbReference>
<protein>
    <recommendedName>
        <fullName evidence="3">2'-5' RNA ligase</fullName>
    </recommendedName>
</protein>
<dbReference type="Pfam" id="PF13563">
    <property type="entry name" value="2_5_RNA_ligase2"/>
    <property type="match status" value="1"/>
</dbReference>
<dbReference type="AlphaFoldDB" id="A0A8J3EZ15"/>
<name>A0A8J3EZ15_9BACI</name>
<proteinExistence type="predicted"/>
<comment type="caution">
    <text evidence="1">The sequence shown here is derived from an EMBL/GenBank/DDBJ whole genome shotgun (WGS) entry which is preliminary data.</text>
</comment>
<dbReference type="PANTHER" id="PTHR40037">
    <property type="entry name" value="PHOSPHOESTERASE YJCG-RELATED"/>
    <property type="match status" value="1"/>
</dbReference>
<dbReference type="Gene3D" id="3.90.1140.10">
    <property type="entry name" value="Cyclic phosphodiesterase"/>
    <property type="match status" value="1"/>
</dbReference>
<evidence type="ECO:0000313" key="2">
    <source>
        <dbReference type="Proteomes" id="UP000626244"/>
    </source>
</evidence>